<dbReference type="GO" id="GO:0016787">
    <property type="term" value="F:hydrolase activity"/>
    <property type="evidence" value="ECO:0007669"/>
    <property type="project" value="UniProtKB-KW"/>
</dbReference>
<dbReference type="PANTHER" id="PTHR43798">
    <property type="entry name" value="MONOACYLGLYCEROL LIPASE"/>
    <property type="match status" value="1"/>
</dbReference>
<evidence type="ECO:0000313" key="3">
    <source>
        <dbReference type="Proteomes" id="UP000256530"/>
    </source>
</evidence>
<dbReference type="InterPro" id="IPR029058">
    <property type="entry name" value="AB_hydrolase_fold"/>
</dbReference>
<evidence type="ECO:0000259" key="1">
    <source>
        <dbReference type="Pfam" id="PF12697"/>
    </source>
</evidence>
<keyword evidence="2" id="KW-0378">Hydrolase</keyword>
<dbReference type="GO" id="GO:0016020">
    <property type="term" value="C:membrane"/>
    <property type="evidence" value="ECO:0007669"/>
    <property type="project" value="TreeGrafter"/>
</dbReference>
<dbReference type="Proteomes" id="UP000256530">
    <property type="component" value="Unassembled WGS sequence"/>
</dbReference>
<evidence type="ECO:0000313" key="2">
    <source>
        <dbReference type="EMBL" id="REF33117.1"/>
    </source>
</evidence>
<organism evidence="2 3">
    <name type="scientific">Bacillus mycoides</name>
    <dbReference type="NCBI Taxonomy" id="1405"/>
    <lineage>
        <taxon>Bacteria</taxon>
        <taxon>Bacillati</taxon>
        <taxon>Bacillota</taxon>
        <taxon>Bacilli</taxon>
        <taxon>Bacillales</taxon>
        <taxon>Bacillaceae</taxon>
        <taxon>Bacillus</taxon>
        <taxon>Bacillus cereus group</taxon>
    </lineage>
</organism>
<feature type="domain" description="AB hydrolase-1" evidence="1">
    <location>
        <begin position="16"/>
        <end position="94"/>
    </location>
</feature>
<comment type="caution">
    <text evidence="2">The sequence shown here is derived from an EMBL/GenBank/DDBJ whole genome shotgun (WGS) entry which is preliminary data.</text>
</comment>
<name>A0A3D9UUZ1_BACMY</name>
<dbReference type="InterPro" id="IPR050266">
    <property type="entry name" value="AB_hydrolase_sf"/>
</dbReference>
<proteinExistence type="predicted"/>
<dbReference type="Pfam" id="PF12697">
    <property type="entry name" value="Abhydrolase_6"/>
    <property type="match status" value="1"/>
</dbReference>
<protein>
    <submittedName>
        <fullName evidence="2">Alpha/beta hydrolase family protein</fullName>
    </submittedName>
</protein>
<dbReference type="InterPro" id="IPR000073">
    <property type="entry name" value="AB_hydrolase_1"/>
</dbReference>
<dbReference type="PANTHER" id="PTHR43798:SF33">
    <property type="entry name" value="HYDROLASE, PUTATIVE (AFU_ORTHOLOGUE AFUA_2G14860)-RELATED"/>
    <property type="match status" value="1"/>
</dbReference>
<dbReference type="SUPFAM" id="SSF53474">
    <property type="entry name" value="alpha/beta-Hydrolases"/>
    <property type="match status" value="1"/>
</dbReference>
<dbReference type="AlphaFoldDB" id="A0A3D9UUZ1"/>
<gene>
    <name evidence="2" type="ORF">DET55_115143</name>
</gene>
<accession>A0A3D9UUZ1</accession>
<reference evidence="2 3" key="1">
    <citation type="submission" date="2018-08" db="EMBL/GenBank/DDBJ databases">
        <title>Freshwater and sediment microbial communities from various areas in North America, analyzing microbe dynamics in response to fracking.</title>
        <authorList>
            <person name="Lamendella R."/>
        </authorList>
    </citation>
    <scope>NUCLEOTIDE SEQUENCE [LARGE SCALE GENOMIC DNA]</scope>
    <source>
        <strain evidence="2 3">DB-1</strain>
    </source>
</reference>
<sequence length="107" mass="11909">MVLQYKEFGDLSSPLMVFIHGGGVSGWMWDNQVKHFTNFHCLVPDLPEQGENSSKDHFSIHFSAEKIIELVEEKGQGKTVIVIGFSLGAQVLIAQVLSFLKSVMESL</sequence>
<dbReference type="EMBL" id="QTTY01000015">
    <property type="protein sequence ID" value="REF33117.1"/>
    <property type="molecule type" value="Genomic_DNA"/>
</dbReference>
<dbReference type="Gene3D" id="3.40.50.1820">
    <property type="entry name" value="alpha/beta hydrolase"/>
    <property type="match status" value="1"/>
</dbReference>